<dbReference type="InterPro" id="IPR028082">
    <property type="entry name" value="Peripla_BP_I"/>
</dbReference>
<evidence type="ECO:0000256" key="1">
    <source>
        <dbReference type="ARBA" id="ARBA00004196"/>
    </source>
</evidence>
<dbReference type="STRING" id="1817867.A3F83_07255"/>
<dbReference type="InterPro" id="IPR025997">
    <property type="entry name" value="SBP_2_dom"/>
</dbReference>
<organism evidence="5 6">
    <name type="scientific">Candidatus Glassbacteria bacterium RIFCSPLOWO2_12_FULL_58_11</name>
    <dbReference type="NCBI Taxonomy" id="1817867"/>
    <lineage>
        <taxon>Bacteria</taxon>
        <taxon>Candidatus Glassiibacteriota</taxon>
    </lineage>
</organism>
<dbReference type="GO" id="GO:0030313">
    <property type="term" value="C:cell envelope"/>
    <property type="evidence" value="ECO:0007669"/>
    <property type="project" value="UniProtKB-SubCell"/>
</dbReference>
<dbReference type="CDD" id="cd20008">
    <property type="entry name" value="PBP1_ABC_sugar_binding-like"/>
    <property type="match status" value="1"/>
</dbReference>
<evidence type="ECO:0000259" key="4">
    <source>
        <dbReference type="Pfam" id="PF13407"/>
    </source>
</evidence>
<sequence length="321" mass="34117">MLRYNNRISLALISVLLLSLLSCGRGQDKRLRILVSPKGLTHDFWLSVKAGADSAGREMGVEIVWKGPAAETDIAGQIAIIEDYINKRMDAIVMAACDTKALIPVVERAHAEGIPVITIDSGLDSDIPLSFVASDNVRAAEKAADILAQLVGERGAVALVNFIPGAATSIWRETGFNQGIEKHPDIILAAVQYCQADVATAMTVTENILTAQPELKGIFAANEAAAIGASQAISARNLQGKIKLVAFDASPAEIEGLNSGVIHALLVQNPFAMGYLGVKSAVKAIHGEPVEKRIDTGVTVITPDNLDQPEIQKLVYPLGRK</sequence>
<comment type="similarity">
    <text evidence="2">Belongs to the bacterial solute-binding protein 2 family.</text>
</comment>
<dbReference type="Pfam" id="PF13407">
    <property type="entry name" value="Peripla_BP_4"/>
    <property type="match status" value="1"/>
</dbReference>
<dbReference type="EMBL" id="MFIX01000256">
    <property type="protein sequence ID" value="OGG00451.1"/>
    <property type="molecule type" value="Genomic_DNA"/>
</dbReference>
<reference evidence="5 6" key="1">
    <citation type="journal article" date="2016" name="Nat. Commun.">
        <title>Thousands of microbial genomes shed light on interconnected biogeochemical processes in an aquifer system.</title>
        <authorList>
            <person name="Anantharaman K."/>
            <person name="Brown C.T."/>
            <person name="Hug L.A."/>
            <person name="Sharon I."/>
            <person name="Castelle C.J."/>
            <person name="Probst A.J."/>
            <person name="Thomas B.C."/>
            <person name="Singh A."/>
            <person name="Wilkins M.J."/>
            <person name="Karaoz U."/>
            <person name="Brodie E.L."/>
            <person name="Williams K.H."/>
            <person name="Hubbard S.S."/>
            <person name="Banfield J.F."/>
        </authorList>
    </citation>
    <scope>NUCLEOTIDE SEQUENCE [LARGE SCALE GENOMIC DNA]</scope>
</reference>
<dbReference type="Proteomes" id="UP000179129">
    <property type="component" value="Unassembled WGS sequence"/>
</dbReference>
<name>A0A1F5YJU6_9BACT</name>
<comment type="subcellular location">
    <subcellularLocation>
        <location evidence="1">Cell envelope</location>
    </subcellularLocation>
</comment>
<evidence type="ECO:0000313" key="6">
    <source>
        <dbReference type="Proteomes" id="UP000179129"/>
    </source>
</evidence>
<proteinExistence type="inferred from homology"/>
<accession>A0A1F5YJU6</accession>
<dbReference type="PANTHER" id="PTHR46847">
    <property type="entry name" value="D-ALLOSE-BINDING PERIPLASMIC PROTEIN-RELATED"/>
    <property type="match status" value="1"/>
</dbReference>
<evidence type="ECO:0000313" key="5">
    <source>
        <dbReference type="EMBL" id="OGG00451.1"/>
    </source>
</evidence>
<feature type="domain" description="Periplasmic binding protein" evidence="4">
    <location>
        <begin position="33"/>
        <end position="288"/>
    </location>
</feature>
<comment type="caution">
    <text evidence="5">The sequence shown here is derived from an EMBL/GenBank/DDBJ whole genome shotgun (WGS) entry which is preliminary data.</text>
</comment>
<evidence type="ECO:0000256" key="2">
    <source>
        <dbReference type="ARBA" id="ARBA00007639"/>
    </source>
</evidence>
<dbReference type="Gene3D" id="3.40.50.2300">
    <property type="match status" value="2"/>
</dbReference>
<dbReference type="AlphaFoldDB" id="A0A1F5YJU6"/>
<dbReference type="GO" id="GO:0030246">
    <property type="term" value="F:carbohydrate binding"/>
    <property type="evidence" value="ECO:0007669"/>
    <property type="project" value="UniProtKB-ARBA"/>
</dbReference>
<protein>
    <submittedName>
        <fullName evidence="5">Sugar ABC transporter substrate-binding protein</fullName>
    </submittedName>
</protein>
<keyword evidence="3" id="KW-0732">Signal</keyword>
<gene>
    <name evidence="5" type="ORF">A3F83_07255</name>
</gene>
<dbReference type="SUPFAM" id="SSF53822">
    <property type="entry name" value="Periplasmic binding protein-like I"/>
    <property type="match status" value="1"/>
</dbReference>
<dbReference type="PANTHER" id="PTHR46847:SF1">
    <property type="entry name" value="D-ALLOSE-BINDING PERIPLASMIC PROTEIN-RELATED"/>
    <property type="match status" value="1"/>
</dbReference>
<dbReference type="PROSITE" id="PS51257">
    <property type="entry name" value="PROKAR_LIPOPROTEIN"/>
    <property type="match status" value="1"/>
</dbReference>
<evidence type="ECO:0000256" key="3">
    <source>
        <dbReference type="ARBA" id="ARBA00022729"/>
    </source>
</evidence>